<dbReference type="InterPro" id="IPR006439">
    <property type="entry name" value="HAD-SF_hydro_IA"/>
</dbReference>
<evidence type="ECO:0000256" key="4">
    <source>
        <dbReference type="ARBA" id="ARBA00013078"/>
    </source>
</evidence>
<dbReference type="Gene3D" id="1.10.150.520">
    <property type="match status" value="1"/>
</dbReference>
<dbReference type="RefSeq" id="WP_284364094.1">
    <property type="nucleotide sequence ID" value="NZ_BSNI01000002.1"/>
</dbReference>
<evidence type="ECO:0000313" key="6">
    <source>
        <dbReference type="Proteomes" id="UP001161405"/>
    </source>
</evidence>
<organism evidence="5 6">
    <name type="scientific">Maritalea porphyrae</name>
    <dbReference type="NCBI Taxonomy" id="880732"/>
    <lineage>
        <taxon>Bacteria</taxon>
        <taxon>Pseudomonadati</taxon>
        <taxon>Pseudomonadota</taxon>
        <taxon>Alphaproteobacteria</taxon>
        <taxon>Hyphomicrobiales</taxon>
        <taxon>Devosiaceae</taxon>
        <taxon>Maritalea</taxon>
    </lineage>
</organism>
<proteinExistence type="inferred from homology"/>
<protein>
    <recommendedName>
        <fullName evidence="4">phosphoglycolate phosphatase</fullName>
        <ecNumber evidence="4">3.1.3.18</ecNumber>
    </recommendedName>
</protein>
<dbReference type="Pfam" id="PF00702">
    <property type="entry name" value="Hydrolase"/>
    <property type="match status" value="1"/>
</dbReference>
<gene>
    <name evidence="5" type="ORF">GCM10007879_19770</name>
</gene>
<keyword evidence="6" id="KW-1185">Reference proteome</keyword>
<evidence type="ECO:0000256" key="1">
    <source>
        <dbReference type="ARBA" id="ARBA00000830"/>
    </source>
</evidence>
<dbReference type="EMBL" id="BSNI01000002">
    <property type="protein sequence ID" value="GLQ17728.1"/>
    <property type="molecule type" value="Genomic_DNA"/>
</dbReference>
<comment type="catalytic activity">
    <reaction evidence="1">
        <text>2-phosphoglycolate + H2O = glycolate + phosphate</text>
        <dbReference type="Rhea" id="RHEA:14369"/>
        <dbReference type="ChEBI" id="CHEBI:15377"/>
        <dbReference type="ChEBI" id="CHEBI:29805"/>
        <dbReference type="ChEBI" id="CHEBI:43474"/>
        <dbReference type="ChEBI" id="CHEBI:58033"/>
        <dbReference type="EC" id="3.1.3.18"/>
    </reaction>
</comment>
<evidence type="ECO:0000256" key="2">
    <source>
        <dbReference type="ARBA" id="ARBA00004818"/>
    </source>
</evidence>
<dbReference type="NCBIfam" id="TIGR01549">
    <property type="entry name" value="HAD-SF-IA-v1"/>
    <property type="match status" value="1"/>
</dbReference>
<dbReference type="PANTHER" id="PTHR43434">
    <property type="entry name" value="PHOSPHOGLYCOLATE PHOSPHATASE"/>
    <property type="match status" value="1"/>
</dbReference>
<dbReference type="Proteomes" id="UP001161405">
    <property type="component" value="Unassembled WGS sequence"/>
</dbReference>
<dbReference type="InterPro" id="IPR050155">
    <property type="entry name" value="HAD-like_hydrolase_sf"/>
</dbReference>
<accession>A0ABQ5URB9</accession>
<dbReference type="SFLD" id="SFLDS00003">
    <property type="entry name" value="Haloacid_Dehalogenase"/>
    <property type="match status" value="1"/>
</dbReference>
<reference evidence="5" key="2">
    <citation type="submission" date="2023-01" db="EMBL/GenBank/DDBJ databases">
        <title>Draft genome sequence of Maritalea porphyrae strain NBRC 107169.</title>
        <authorList>
            <person name="Sun Q."/>
            <person name="Mori K."/>
        </authorList>
    </citation>
    <scope>NUCLEOTIDE SEQUENCE</scope>
    <source>
        <strain evidence="5">NBRC 107169</strain>
    </source>
</reference>
<sequence>MANSKPKFSVLVTDVDNTLFDWFEVWHSSFKAMLDQIVIISGVSEEELYPEIRKIHQKHGTSEYAFLIGSLPVLKSKFPDENLLEIFQPAIDAFRSARREKLKLYEGVLDTLQSLKAKGTTIIAYTESKAFYTAYRFKKLELDGVVDILFSPPDHELPEGETLQSVRSKPSDAYGLKHTKHIETPDGELKPNPNLLLDIISSIGADPKDVVYVGDSRVKDIAMAQDAGVSDVFAAYGASHHRDEYNLLVNVTHWSDADVQREKRIGNREVTPSYTLGSSFTELLDLFDFENNKDTQ</sequence>
<dbReference type="SUPFAM" id="SSF56784">
    <property type="entry name" value="HAD-like"/>
    <property type="match status" value="1"/>
</dbReference>
<dbReference type="Gene3D" id="3.40.50.1000">
    <property type="entry name" value="HAD superfamily/HAD-like"/>
    <property type="match status" value="2"/>
</dbReference>
<dbReference type="EC" id="3.1.3.18" evidence="4"/>
<evidence type="ECO:0000256" key="3">
    <source>
        <dbReference type="ARBA" id="ARBA00006171"/>
    </source>
</evidence>
<dbReference type="PANTHER" id="PTHR43434:SF1">
    <property type="entry name" value="PHOSPHOGLYCOLATE PHOSPHATASE"/>
    <property type="match status" value="1"/>
</dbReference>
<comment type="caution">
    <text evidence="5">The sequence shown here is derived from an EMBL/GenBank/DDBJ whole genome shotgun (WGS) entry which is preliminary data.</text>
</comment>
<dbReference type="SFLD" id="SFLDG01129">
    <property type="entry name" value="C1.5:_HAD__Beta-PGM__Phosphata"/>
    <property type="match status" value="1"/>
</dbReference>
<reference evidence="5" key="1">
    <citation type="journal article" date="2014" name="Int. J. Syst. Evol. Microbiol.">
        <title>Complete genome of a new Firmicutes species belonging to the dominant human colonic microbiota ('Ruminococcus bicirculans') reveals two chromosomes and a selective capacity to utilize plant glucans.</title>
        <authorList>
            <consortium name="NISC Comparative Sequencing Program"/>
            <person name="Wegmann U."/>
            <person name="Louis P."/>
            <person name="Goesmann A."/>
            <person name="Henrissat B."/>
            <person name="Duncan S.H."/>
            <person name="Flint H.J."/>
        </authorList>
    </citation>
    <scope>NUCLEOTIDE SEQUENCE</scope>
    <source>
        <strain evidence="5">NBRC 107169</strain>
    </source>
</reference>
<dbReference type="InterPro" id="IPR023214">
    <property type="entry name" value="HAD_sf"/>
</dbReference>
<name>A0ABQ5URB9_9HYPH</name>
<evidence type="ECO:0000313" key="5">
    <source>
        <dbReference type="EMBL" id="GLQ17728.1"/>
    </source>
</evidence>
<dbReference type="InterPro" id="IPR036412">
    <property type="entry name" value="HAD-like_sf"/>
</dbReference>
<comment type="pathway">
    <text evidence="2">Organic acid metabolism; glycolate biosynthesis; glycolate from 2-phosphoglycolate: step 1/1.</text>
</comment>
<comment type="similarity">
    <text evidence="3">Belongs to the HAD-like hydrolase superfamily. CbbY/CbbZ/Gph/YieH family.</text>
</comment>